<dbReference type="SUPFAM" id="SSF53613">
    <property type="entry name" value="Ribokinase-like"/>
    <property type="match status" value="1"/>
</dbReference>
<keyword evidence="2" id="KW-0808">Transferase</keyword>
<dbReference type="Proteomes" id="UP000092600">
    <property type="component" value="Unassembled WGS sequence"/>
</dbReference>
<dbReference type="GO" id="GO:0016301">
    <property type="term" value="F:kinase activity"/>
    <property type="evidence" value="ECO:0007669"/>
    <property type="project" value="UniProtKB-KW"/>
</dbReference>
<reference evidence="2 3" key="1">
    <citation type="journal article" date="2016" name="DNA Res.">
        <title>The draft genome of MD-2 pineapple using hybrid error correction of long reads.</title>
        <authorList>
            <person name="Redwan R.M."/>
            <person name="Saidin A."/>
            <person name="Kumar S.V."/>
        </authorList>
    </citation>
    <scope>NUCLEOTIDE SEQUENCE [LARGE SCALE GENOMIC DNA]</scope>
    <source>
        <strain evidence="3">cv. MD2</strain>
        <tissue evidence="2">Leaf</tissue>
    </source>
</reference>
<dbReference type="InterPro" id="IPR011611">
    <property type="entry name" value="PfkB_dom"/>
</dbReference>
<dbReference type="AlphaFoldDB" id="A0A199VJU3"/>
<dbReference type="PANTHER" id="PTHR47826:SF1">
    <property type="entry name" value="OS03G0164700 PROTEIN"/>
    <property type="match status" value="1"/>
</dbReference>
<feature type="domain" description="Carbohydrate kinase PfkB" evidence="1">
    <location>
        <begin position="133"/>
        <end position="428"/>
    </location>
</feature>
<dbReference type="Gene3D" id="3.40.1190.20">
    <property type="match status" value="1"/>
</dbReference>
<dbReference type="PANTHER" id="PTHR47826">
    <property type="entry name" value="OS03G0164700 PROTEIN"/>
    <property type="match status" value="1"/>
</dbReference>
<evidence type="ECO:0000313" key="3">
    <source>
        <dbReference type="Proteomes" id="UP000092600"/>
    </source>
</evidence>
<dbReference type="STRING" id="4615.A0A199VJU3"/>
<dbReference type="InterPro" id="IPR029056">
    <property type="entry name" value="Ribokinase-like"/>
</dbReference>
<name>A0A199VJU3_ANACO</name>
<protein>
    <submittedName>
        <fullName evidence="2">5-dehydro-2-deoxygluconokinase 1</fullName>
    </submittedName>
</protein>
<evidence type="ECO:0000313" key="2">
    <source>
        <dbReference type="EMBL" id="OAY77273.1"/>
    </source>
</evidence>
<organism evidence="2 3">
    <name type="scientific">Ananas comosus</name>
    <name type="common">Pineapple</name>
    <name type="synonym">Ananas ananas</name>
    <dbReference type="NCBI Taxonomy" id="4615"/>
    <lineage>
        <taxon>Eukaryota</taxon>
        <taxon>Viridiplantae</taxon>
        <taxon>Streptophyta</taxon>
        <taxon>Embryophyta</taxon>
        <taxon>Tracheophyta</taxon>
        <taxon>Spermatophyta</taxon>
        <taxon>Magnoliopsida</taxon>
        <taxon>Liliopsida</taxon>
        <taxon>Poales</taxon>
        <taxon>Bromeliaceae</taxon>
        <taxon>Bromelioideae</taxon>
        <taxon>Ananas</taxon>
    </lineage>
</organism>
<gene>
    <name evidence="2" type="ORF">ACMD2_05707</name>
</gene>
<accession>A0A199VJU3</accession>
<evidence type="ECO:0000259" key="1">
    <source>
        <dbReference type="Pfam" id="PF00294"/>
    </source>
</evidence>
<sequence length="512" mass="54889">MALRTLNPPISWSPHPSFVPGDRSLLRILHPWHDPWLPPLAGARIRRGARAAAVAAAAVAGNGRFHGGGGEVGGGGEGARRGVKKDVDLATLGNLCVDIVLSVPSLPPARPEERRAYMERLAASPPDKTSWEAGGNCNLAIAAARLGLHCVTLGHVGEEIYGNFLLDVLRDESVQFVGMNDDAEATSSSSSYETLLCWVLVDPFQRHGFCSVTDFSEEPAFNWLSKLSSQVKVAIQQSKIIFCNGYAFDELCPDVLVSALECAIDSGTTVFFDPGPRGKTLLHGTSGEQRALDLFLRFSDVLLLTAEELPVLIELSFLFSTLSFHISNPKMFQAESLTGITNPIRAGQELARKGARSQWVIIKMGSKGSVLITKSSISCAPAFKVNIVDTVGCGDSFTAAIAFGFLKGMPAVNTLALANAVGAATAMGCGAGRNVAHLDKVLELLRQSNLNEDDELWSEIINNSSSESRVNLLSKSPINGCSDRLVRVPTRSVVSELLPMFEAAYERSLTQP</sequence>
<dbReference type="EMBL" id="LSRQ01001566">
    <property type="protein sequence ID" value="OAY77273.1"/>
    <property type="molecule type" value="Genomic_DNA"/>
</dbReference>
<comment type="caution">
    <text evidence="2">The sequence shown here is derived from an EMBL/GenBank/DDBJ whole genome shotgun (WGS) entry which is preliminary data.</text>
</comment>
<proteinExistence type="predicted"/>
<dbReference type="Pfam" id="PF00294">
    <property type="entry name" value="PfkB"/>
    <property type="match status" value="1"/>
</dbReference>
<keyword evidence="2" id="KW-0418">Kinase</keyword>